<organism evidence="2 3">
    <name type="scientific">Cristinia sonorae</name>
    <dbReference type="NCBI Taxonomy" id="1940300"/>
    <lineage>
        <taxon>Eukaryota</taxon>
        <taxon>Fungi</taxon>
        <taxon>Dikarya</taxon>
        <taxon>Basidiomycota</taxon>
        <taxon>Agaricomycotina</taxon>
        <taxon>Agaricomycetes</taxon>
        <taxon>Agaricomycetidae</taxon>
        <taxon>Agaricales</taxon>
        <taxon>Pleurotineae</taxon>
        <taxon>Stephanosporaceae</taxon>
        <taxon>Cristinia</taxon>
    </lineage>
</organism>
<protein>
    <submittedName>
        <fullName evidence="2">Uncharacterized protein</fullName>
    </submittedName>
</protein>
<keyword evidence="3" id="KW-1185">Reference proteome</keyword>
<dbReference type="Proteomes" id="UP000813824">
    <property type="component" value="Unassembled WGS sequence"/>
</dbReference>
<feature type="compositionally biased region" description="Low complexity" evidence="1">
    <location>
        <begin position="319"/>
        <end position="342"/>
    </location>
</feature>
<proteinExistence type="predicted"/>
<reference evidence="2" key="1">
    <citation type="journal article" date="2021" name="New Phytol.">
        <title>Evolutionary innovations through gain and loss of genes in the ectomycorrhizal Boletales.</title>
        <authorList>
            <person name="Wu G."/>
            <person name="Miyauchi S."/>
            <person name="Morin E."/>
            <person name="Kuo A."/>
            <person name="Drula E."/>
            <person name="Varga T."/>
            <person name="Kohler A."/>
            <person name="Feng B."/>
            <person name="Cao Y."/>
            <person name="Lipzen A."/>
            <person name="Daum C."/>
            <person name="Hundley H."/>
            <person name="Pangilinan J."/>
            <person name="Johnson J."/>
            <person name="Barry K."/>
            <person name="LaButti K."/>
            <person name="Ng V."/>
            <person name="Ahrendt S."/>
            <person name="Min B."/>
            <person name="Choi I.G."/>
            <person name="Park H."/>
            <person name="Plett J.M."/>
            <person name="Magnuson J."/>
            <person name="Spatafora J.W."/>
            <person name="Nagy L.G."/>
            <person name="Henrissat B."/>
            <person name="Grigoriev I.V."/>
            <person name="Yang Z.L."/>
            <person name="Xu J."/>
            <person name="Martin F.M."/>
        </authorList>
    </citation>
    <scope>NUCLEOTIDE SEQUENCE</scope>
    <source>
        <strain evidence="2">KKN 215</strain>
    </source>
</reference>
<accession>A0A8K0UV64</accession>
<feature type="region of interest" description="Disordered" evidence="1">
    <location>
        <begin position="318"/>
        <end position="369"/>
    </location>
</feature>
<evidence type="ECO:0000313" key="3">
    <source>
        <dbReference type="Proteomes" id="UP000813824"/>
    </source>
</evidence>
<name>A0A8K0UV64_9AGAR</name>
<evidence type="ECO:0000313" key="2">
    <source>
        <dbReference type="EMBL" id="KAH8105127.1"/>
    </source>
</evidence>
<gene>
    <name evidence="2" type="ORF">BXZ70DRAFT_1061748</name>
</gene>
<dbReference type="EMBL" id="JAEVFJ010000004">
    <property type="protein sequence ID" value="KAH8105127.1"/>
    <property type="molecule type" value="Genomic_DNA"/>
</dbReference>
<dbReference type="OrthoDB" id="2997660at2759"/>
<dbReference type="AlphaFoldDB" id="A0A8K0UV64"/>
<comment type="caution">
    <text evidence="2">The sequence shown here is derived from an EMBL/GenBank/DDBJ whole genome shotgun (WGS) entry which is preliminary data.</text>
</comment>
<evidence type="ECO:0000256" key="1">
    <source>
        <dbReference type="SAM" id="MobiDB-lite"/>
    </source>
</evidence>
<sequence>MPLPLLRRHSSLAVIIPSPVAGSVRLVSSNPTTTRTRTRTPRKRKADEMLAAEIMKPVTTVVTIPSSPSAIPPKRAALSLPTIAIPQYRPQIASSPMDQESICDGPPSPTATEIIDVEGEDFVRTAQKHGVKVRDFALEPSSSIIKATPVKEFWNPLTSLIRHDIHIRRPLQLASIHRITGKDLFRLLESGWVTSEEAEKNWTPADFMAMQKYRDQSGGPYPYFIVSHHHKPTAAYRAQLRNKSYPALKFAIPDSKIFVPTDVPGLWNGEAEAADTVDELESYGEGTRKDVHADKRRKVAVEDELNLRPYLHIPPQLVTSPRPLISSPSSTTTSAATSPDTSFGRTLLRTPGSAKGRALTRNRTLLPIP</sequence>